<proteinExistence type="predicted"/>
<sequence length="75" mass="8826">MTLLRDKVFTKADYEQLDWFVGVNHDEDGNPLVVVDGKVIGRVDWILKLLGRYWLEKQRAEAVPEPDWLMRVREG</sequence>
<evidence type="ECO:0000313" key="1">
    <source>
        <dbReference type="EMBL" id="MFC3206883.1"/>
    </source>
</evidence>
<name>A0ABV7K978_9HYPH</name>
<evidence type="ECO:0000313" key="2">
    <source>
        <dbReference type="Proteomes" id="UP001595583"/>
    </source>
</evidence>
<dbReference type="Proteomes" id="UP001595583">
    <property type="component" value="Unassembled WGS sequence"/>
</dbReference>
<comment type="caution">
    <text evidence="1">The sequence shown here is derived from an EMBL/GenBank/DDBJ whole genome shotgun (WGS) entry which is preliminary data.</text>
</comment>
<gene>
    <name evidence="1" type="ORF">ACFOHJ_11720</name>
</gene>
<accession>A0ABV7K978</accession>
<evidence type="ECO:0008006" key="3">
    <source>
        <dbReference type="Google" id="ProtNLM"/>
    </source>
</evidence>
<keyword evidence="2" id="KW-1185">Reference proteome</keyword>
<reference evidence="2" key="1">
    <citation type="journal article" date="2019" name="Int. J. Syst. Evol. Microbiol.">
        <title>The Global Catalogue of Microorganisms (GCM) 10K type strain sequencing project: providing services to taxonomists for standard genome sequencing and annotation.</title>
        <authorList>
            <consortium name="The Broad Institute Genomics Platform"/>
            <consortium name="The Broad Institute Genome Sequencing Center for Infectious Disease"/>
            <person name="Wu L."/>
            <person name="Ma J."/>
        </authorList>
    </citation>
    <scope>NUCLEOTIDE SEQUENCE [LARGE SCALE GENOMIC DNA]</scope>
    <source>
        <strain evidence="2">KCTC 52165</strain>
    </source>
</reference>
<dbReference type="RefSeq" id="WP_378220684.1">
    <property type="nucleotide sequence ID" value="NZ_JBHRTK010000012.1"/>
</dbReference>
<protein>
    <recommendedName>
        <fullName evidence="3">CBS domain-containing protein</fullName>
    </recommendedName>
</protein>
<organism evidence="1 2">
    <name type="scientific">Aquamicrobium soli</name>
    <dbReference type="NCBI Taxonomy" id="1811518"/>
    <lineage>
        <taxon>Bacteria</taxon>
        <taxon>Pseudomonadati</taxon>
        <taxon>Pseudomonadota</taxon>
        <taxon>Alphaproteobacteria</taxon>
        <taxon>Hyphomicrobiales</taxon>
        <taxon>Phyllobacteriaceae</taxon>
        <taxon>Aquamicrobium</taxon>
    </lineage>
</organism>
<dbReference type="EMBL" id="JBHRTK010000012">
    <property type="protein sequence ID" value="MFC3206883.1"/>
    <property type="molecule type" value="Genomic_DNA"/>
</dbReference>